<dbReference type="AlphaFoldDB" id="A0A2S3QZI3"/>
<comment type="caution">
    <text evidence="7">The sequence shown here is derived from an EMBL/GenBank/DDBJ whole genome shotgun (WGS) entry which is preliminary data.</text>
</comment>
<evidence type="ECO:0000256" key="2">
    <source>
        <dbReference type="ARBA" id="ARBA00012528"/>
    </source>
</evidence>
<dbReference type="CDD" id="cd01949">
    <property type="entry name" value="GGDEF"/>
    <property type="match status" value="1"/>
</dbReference>
<dbReference type="InterPro" id="IPR000160">
    <property type="entry name" value="GGDEF_dom"/>
</dbReference>
<evidence type="ECO:0000313" key="7">
    <source>
        <dbReference type="EMBL" id="POB44661.1"/>
    </source>
</evidence>
<dbReference type="GO" id="GO:1902201">
    <property type="term" value="P:negative regulation of bacterial-type flagellum-dependent cell motility"/>
    <property type="evidence" value="ECO:0007669"/>
    <property type="project" value="TreeGrafter"/>
</dbReference>
<evidence type="ECO:0000256" key="1">
    <source>
        <dbReference type="ARBA" id="ARBA00001946"/>
    </source>
</evidence>
<dbReference type="Proteomes" id="UP000237466">
    <property type="component" value="Unassembled WGS sequence"/>
</dbReference>
<dbReference type="GO" id="GO:0052621">
    <property type="term" value="F:diguanylate cyclase activity"/>
    <property type="evidence" value="ECO:0007669"/>
    <property type="project" value="UniProtKB-EC"/>
</dbReference>
<dbReference type="InterPro" id="IPR050469">
    <property type="entry name" value="Diguanylate_Cyclase"/>
</dbReference>
<dbReference type="SUPFAM" id="SSF52172">
    <property type="entry name" value="CheY-like"/>
    <property type="match status" value="1"/>
</dbReference>
<comment type="catalytic activity">
    <reaction evidence="3">
        <text>2 GTP = 3',3'-c-di-GMP + 2 diphosphate</text>
        <dbReference type="Rhea" id="RHEA:24898"/>
        <dbReference type="ChEBI" id="CHEBI:33019"/>
        <dbReference type="ChEBI" id="CHEBI:37565"/>
        <dbReference type="ChEBI" id="CHEBI:58805"/>
        <dbReference type="EC" id="2.7.7.65"/>
    </reaction>
</comment>
<dbReference type="GO" id="GO:0043709">
    <property type="term" value="P:cell adhesion involved in single-species biofilm formation"/>
    <property type="evidence" value="ECO:0007669"/>
    <property type="project" value="TreeGrafter"/>
</dbReference>
<dbReference type="InterPro" id="IPR043128">
    <property type="entry name" value="Rev_trsase/Diguanyl_cyclase"/>
</dbReference>
<dbReference type="FunFam" id="3.30.70.270:FF:000001">
    <property type="entry name" value="Diguanylate cyclase domain protein"/>
    <property type="match status" value="1"/>
</dbReference>
<dbReference type="PANTHER" id="PTHR45138">
    <property type="entry name" value="REGULATORY COMPONENTS OF SENSORY TRANSDUCTION SYSTEM"/>
    <property type="match status" value="1"/>
</dbReference>
<dbReference type="NCBIfam" id="TIGR00254">
    <property type="entry name" value="GGDEF"/>
    <property type="match status" value="1"/>
</dbReference>
<name>A0A2S3QZI3_VIBVL</name>
<protein>
    <recommendedName>
        <fullName evidence="2">diguanylate cyclase</fullName>
        <ecNumber evidence="2">2.7.7.65</ecNumber>
    </recommendedName>
</protein>
<evidence type="ECO:0000259" key="6">
    <source>
        <dbReference type="PROSITE" id="PS50887"/>
    </source>
</evidence>
<dbReference type="Pfam" id="PF00990">
    <property type="entry name" value="GGDEF"/>
    <property type="match status" value="1"/>
</dbReference>
<dbReference type="SMART" id="SM00448">
    <property type="entry name" value="REC"/>
    <property type="match status" value="1"/>
</dbReference>
<feature type="modified residue" description="4-aspartylphosphate" evidence="4">
    <location>
        <position position="54"/>
    </location>
</feature>
<dbReference type="InterPro" id="IPR011006">
    <property type="entry name" value="CheY-like_superfamily"/>
</dbReference>
<evidence type="ECO:0000313" key="8">
    <source>
        <dbReference type="Proteomes" id="UP000237466"/>
    </source>
</evidence>
<dbReference type="Pfam" id="PF00072">
    <property type="entry name" value="Response_reg"/>
    <property type="match status" value="1"/>
</dbReference>
<evidence type="ECO:0000256" key="4">
    <source>
        <dbReference type="PROSITE-ProRule" id="PRU00169"/>
    </source>
</evidence>
<dbReference type="InterPro" id="IPR029787">
    <property type="entry name" value="Nucleotide_cyclase"/>
</dbReference>
<accession>A0A2S3QZI3</accession>
<proteinExistence type="predicted"/>
<evidence type="ECO:0000256" key="3">
    <source>
        <dbReference type="ARBA" id="ARBA00034247"/>
    </source>
</evidence>
<feature type="domain" description="GGDEF" evidence="6">
    <location>
        <begin position="164"/>
        <end position="291"/>
    </location>
</feature>
<feature type="domain" description="Response regulatory" evidence="5">
    <location>
        <begin position="6"/>
        <end position="121"/>
    </location>
</feature>
<dbReference type="EMBL" id="PDGH01000124">
    <property type="protein sequence ID" value="POB44661.1"/>
    <property type="molecule type" value="Genomic_DNA"/>
</dbReference>
<sequence length="291" mass="32865">MVGFKKILIIDDEIINLQVLSDILRPLATIHVAKSGKQGVRKAIQYQPDLILLDVNMENMDGFETIKQLKGESVTESIPIIFISAMTDYDHEERGLSLGAADYIFKPFYAGIVKARVSVHLELVKQREQLEALASNDFLTQVANRRRYDMALRKEWLRSKELKMPLSLAIFDIDDFKKFNDEFGHSAGDELLVKTAAILKSVFSLNGYLVSRYGGEEFAVIMQNTEQELASVLVNKCLNKVERDIGVTFSAGVVTCIPNDDIDVKQFFQFADEELYKSKLSGKNKLSRISV</sequence>
<dbReference type="PANTHER" id="PTHR45138:SF9">
    <property type="entry name" value="DIGUANYLATE CYCLASE DGCM-RELATED"/>
    <property type="match status" value="1"/>
</dbReference>
<dbReference type="PROSITE" id="PS50110">
    <property type="entry name" value="RESPONSE_REGULATORY"/>
    <property type="match status" value="1"/>
</dbReference>
<dbReference type="Gene3D" id="3.30.70.270">
    <property type="match status" value="1"/>
</dbReference>
<gene>
    <name evidence="7" type="ORF">CRN52_18860</name>
</gene>
<dbReference type="InterPro" id="IPR001789">
    <property type="entry name" value="Sig_transdc_resp-reg_receiver"/>
</dbReference>
<dbReference type="GO" id="GO:0005886">
    <property type="term" value="C:plasma membrane"/>
    <property type="evidence" value="ECO:0007669"/>
    <property type="project" value="TreeGrafter"/>
</dbReference>
<evidence type="ECO:0000259" key="5">
    <source>
        <dbReference type="PROSITE" id="PS50110"/>
    </source>
</evidence>
<dbReference type="SUPFAM" id="SSF55073">
    <property type="entry name" value="Nucleotide cyclase"/>
    <property type="match status" value="1"/>
</dbReference>
<comment type="cofactor">
    <cofactor evidence="1">
        <name>Mg(2+)</name>
        <dbReference type="ChEBI" id="CHEBI:18420"/>
    </cofactor>
</comment>
<keyword evidence="4" id="KW-0597">Phosphoprotein</keyword>
<organism evidence="7 8">
    <name type="scientific">Vibrio vulnificus</name>
    <dbReference type="NCBI Taxonomy" id="672"/>
    <lineage>
        <taxon>Bacteria</taxon>
        <taxon>Pseudomonadati</taxon>
        <taxon>Pseudomonadota</taxon>
        <taxon>Gammaproteobacteria</taxon>
        <taxon>Vibrionales</taxon>
        <taxon>Vibrionaceae</taxon>
        <taxon>Vibrio</taxon>
    </lineage>
</organism>
<dbReference type="EC" id="2.7.7.65" evidence="2"/>
<dbReference type="SMART" id="SM00267">
    <property type="entry name" value="GGDEF"/>
    <property type="match status" value="1"/>
</dbReference>
<dbReference type="Gene3D" id="3.40.50.2300">
    <property type="match status" value="1"/>
</dbReference>
<dbReference type="GO" id="GO:0000160">
    <property type="term" value="P:phosphorelay signal transduction system"/>
    <property type="evidence" value="ECO:0007669"/>
    <property type="project" value="InterPro"/>
</dbReference>
<reference evidence="7 8" key="1">
    <citation type="journal article" date="2018" name="Front. Microbiol.">
        <title>Phylogeny of Vibrio vulnificus from the Analysis of the Core-Genome: Implications for Intra-Species Taxonomy.</title>
        <authorList>
            <person name="Roig F.J."/>
            <person name="Gonzalez-Candelas F."/>
            <person name="Sanjuan E."/>
            <person name="Fouz B."/>
            <person name="Feil E.J."/>
            <person name="Llorens C."/>
            <person name="Baker-Austin C."/>
            <person name="Oliver J.D."/>
            <person name="Danin-Poleg Y."/>
            <person name="Gibas C.J."/>
            <person name="Kashi Y."/>
            <person name="Gulig P.A."/>
            <person name="Morrison S.S."/>
            <person name="Amaro C."/>
        </authorList>
    </citation>
    <scope>NUCLEOTIDE SEQUENCE [LARGE SCALE GENOMIC DNA]</scope>
    <source>
        <strain evidence="7 8">CECT4608</strain>
    </source>
</reference>
<dbReference type="PROSITE" id="PS50887">
    <property type="entry name" value="GGDEF"/>
    <property type="match status" value="1"/>
</dbReference>